<feature type="transmembrane region" description="Helical" evidence="6">
    <location>
        <begin position="55"/>
        <end position="74"/>
    </location>
</feature>
<dbReference type="Pfam" id="PF05978">
    <property type="entry name" value="UNC-93"/>
    <property type="match status" value="1"/>
</dbReference>
<dbReference type="GO" id="GO:0016020">
    <property type="term" value="C:membrane"/>
    <property type="evidence" value="ECO:0007669"/>
    <property type="project" value="UniProtKB-SubCell"/>
</dbReference>
<evidence type="ECO:0000313" key="7">
    <source>
        <dbReference type="EMBL" id="GMS93732.1"/>
    </source>
</evidence>
<feature type="transmembrane region" description="Helical" evidence="6">
    <location>
        <begin position="293"/>
        <end position="313"/>
    </location>
</feature>
<feature type="non-terminal residue" evidence="7">
    <location>
        <position position="440"/>
    </location>
</feature>
<keyword evidence="3 6" id="KW-0812">Transmembrane</keyword>
<dbReference type="EMBL" id="BTSX01000004">
    <property type="protein sequence ID" value="GMS93732.1"/>
    <property type="molecule type" value="Genomic_DNA"/>
</dbReference>
<feature type="transmembrane region" description="Helical" evidence="6">
    <location>
        <begin position="198"/>
        <end position="217"/>
    </location>
</feature>
<comment type="caution">
    <text evidence="7">The sequence shown here is derived from an EMBL/GenBank/DDBJ whole genome shotgun (WGS) entry which is preliminary data.</text>
</comment>
<evidence type="ECO:0000313" key="8">
    <source>
        <dbReference type="Proteomes" id="UP001432027"/>
    </source>
</evidence>
<dbReference type="Proteomes" id="UP001432027">
    <property type="component" value="Unassembled WGS sequence"/>
</dbReference>
<feature type="transmembrane region" description="Helical" evidence="6">
    <location>
        <begin position="366"/>
        <end position="393"/>
    </location>
</feature>
<dbReference type="PANTHER" id="PTHR23294:SF18">
    <property type="entry name" value="UNC93-LIKE PROTEIN MFSD11"/>
    <property type="match status" value="1"/>
</dbReference>
<evidence type="ECO:0000256" key="6">
    <source>
        <dbReference type="SAM" id="Phobius"/>
    </source>
</evidence>
<keyword evidence="4 6" id="KW-1133">Transmembrane helix</keyword>
<feature type="transmembrane region" description="Helical" evidence="6">
    <location>
        <begin position="260"/>
        <end position="281"/>
    </location>
</feature>
<feature type="non-terminal residue" evidence="7">
    <location>
        <position position="1"/>
    </location>
</feature>
<comment type="subcellular location">
    <subcellularLocation>
        <location evidence="1">Membrane</location>
        <topology evidence="1">Multi-pass membrane protein</topology>
    </subcellularLocation>
</comment>
<dbReference type="InterPro" id="IPR036259">
    <property type="entry name" value="MFS_trans_sf"/>
</dbReference>
<dbReference type="PANTHER" id="PTHR23294">
    <property type="entry name" value="ET TRANSLATION PRODUCT-RELATED"/>
    <property type="match status" value="1"/>
</dbReference>
<evidence type="ECO:0000256" key="5">
    <source>
        <dbReference type="ARBA" id="ARBA00023136"/>
    </source>
</evidence>
<organism evidence="7 8">
    <name type="scientific">Pristionchus entomophagus</name>
    <dbReference type="NCBI Taxonomy" id="358040"/>
    <lineage>
        <taxon>Eukaryota</taxon>
        <taxon>Metazoa</taxon>
        <taxon>Ecdysozoa</taxon>
        <taxon>Nematoda</taxon>
        <taxon>Chromadorea</taxon>
        <taxon>Rhabditida</taxon>
        <taxon>Rhabditina</taxon>
        <taxon>Diplogasteromorpha</taxon>
        <taxon>Diplogasteroidea</taxon>
        <taxon>Neodiplogasteridae</taxon>
        <taxon>Pristionchus</taxon>
    </lineage>
</organism>
<keyword evidence="5 6" id="KW-0472">Membrane</keyword>
<dbReference type="AlphaFoldDB" id="A0AAV5THD7"/>
<dbReference type="InterPro" id="IPR010291">
    <property type="entry name" value="Ion_channel_UNC-93"/>
</dbReference>
<name>A0AAV5THD7_9BILA</name>
<proteinExistence type="inferred from homology"/>
<feature type="transmembrane region" description="Helical" evidence="6">
    <location>
        <begin position="110"/>
        <end position="126"/>
    </location>
</feature>
<protein>
    <recommendedName>
        <fullName evidence="9">Membrane transporter</fullName>
    </recommendedName>
</protein>
<feature type="transmembrane region" description="Helical" evidence="6">
    <location>
        <begin position="414"/>
        <end position="439"/>
    </location>
</feature>
<dbReference type="Gene3D" id="1.20.1250.20">
    <property type="entry name" value="MFS general substrate transporter like domains"/>
    <property type="match status" value="1"/>
</dbReference>
<dbReference type="InterPro" id="IPR051617">
    <property type="entry name" value="UNC-93-like_regulator"/>
</dbReference>
<keyword evidence="8" id="KW-1185">Reference proteome</keyword>
<evidence type="ECO:0000256" key="1">
    <source>
        <dbReference type="ARBA" id="ARBA00004141"/>
    </source>
</evidence>
<evidence type="ECO:0000256" key="4">
    <source>
        <dbReference type="ARBA" id="ARBA00022989"/>
    </source>
</evidence>
<dbReference type="SUPFAM" id="SSF103473">
    <property type="entry name" value="MFS general substrate transporter"/>
    <property type="match status" value="1"/>
</dbReference>
<feature type="transmembrane region" description="Helical" evidence="6">
    <location>
        <begin position="146"/>
        <end position="166"/>
    </location>
</feature>
<evidence type="ECO:0000256" key="3">
    <source>
        <dbReference type="ARBA" id="ARBA00022692"/>
    </source>
</evidence>
<reference evidence="7" key="1">
    <citation type="submission" date="2023-10" db="EMBL/GenBank/DDBJ databases">
        <title>Genome assembly of Pristionchus species.</title>
        <authorList>
            <person name="Yoshida K."/>
            <person name="Sommer R.J."/>
        </authorList>
    </citation>
    <scope>NUCLEOTIDE SEQUENCE</scope>
    <source>
        <strain evidence="7">RS0144</strain>
    </source>
</reference>
<evidence type="ECO:0008006" key="9">
    <source>
        <dbReference type="Google" id="ProtNLM"/>
    </source>
</evidence>
<feature type="transmembrane region" description="Helical" evidence="6">
    <location>
        <begin position="325"/>
        <end position="346"/>
    </location>
</feature>
<sequence>SSGKMKESLYDLLCAVMLGVGNLCMFLGYDSQTTIVEPVLHSVHDRLPELIDLHAGYNGTGVCLVMFMVLSLTAPWTLGLLGSKGSILLGSLMFSIHLSSFFYVHYIPYYTTQAMIGLGYSLFYSGHGTYTAEHSTSRTIGRNSSLTYALATSSLIAGGCVILLTSRPSEIIAVDLLNATVGVAEKSYRQYSDSEIRMMYGSFAAVALVSNIIFAFLPTRAVENSLALVKDRKERIGLKEQLVSVFSILIEKRMLLAAPIYYFLGFITAFWISIYPATLIYSKKLSENGNLQAYYIIAVGFGEIAMGSIISISSKYIRNFAKMPAMIIGSILYFTAMTIALLSTPFTATHTPTAEPTLFLEPSMHLALLIAFLLGMADSALVTSRTVLCSLLIPDKISHVFSISKVHQVTSLAMSSPLFLSAFMSMPVHFVVNLIFGIVA</sequence>
<evidence type="ECO:0000256" key="2">
    <source>
        <dbReference type="ARBA" id="ARBA00009172"/>
    </source>
</evidence>
<comment type="similarity">
    <text evidence="2">Belongs to the unc-93 family.</text>
</comment>
<gene>
    <name evidence="7" type="ORF">PENTCL1PPCAC_15907</name>
</gene>
<accession>A0AAV5THD7</accession>